<dbReference type="Proteomes" id="UP000029452">
    <property type="component" value="Unassembled WGS sequence"/>
</dbReference>
<reference evidence="3 4" key="1">
    <citation type="submission" date="2014-06" db="EMBL/GenBank/DDBJ databases">
        <title>Draft genome sequence of iron oxidizing acidophile Leptospirillum ferriphilum DSM14647.</title>
        <authorList>
            <person name="Cardenas J.P."/>
            <person name="Lazcano M."/>
            <person name="Ossandon F.J."/>
            <person name="Corbett M."/>
            <person name="Holmes D.S."/>
            <person name="Watkin E."/>
        </authorList>
    </citation>
    <scope>NUCLEOTIDE SEQUENCE [LARGE SCALE GENOMIC DNA]</scope>
    <source>
        <strain evidence="3 4">DSM 14647</strain>
    </source>
</reference>
<dbReference type="PATRIC" id="fig|178606.4.peg.591"/>
<evidence type="ECO:0000256" key="1">
    <source>
        <dbReference type="SAM" id="MobiDB-lite"/>
    </source>
</evidence>
<feature type="domain" description="Flagellar protein FlgJ N-terminal" evidence="2">
    <location>
        <begin position="45"/>
        <end position="93"/>
    </location>
</feature>
<gene>
    <name evidence="3" type="ORF">LptCag_2057</name>
</gene>
<dbReference type="RefSeq" id="WP_036080713.1">
    <property type="nucleotide sequence ID" value="NZ_JPGK01000002.1"/>
</dbReference>
<comment type="caution">
    <text evidence="3">The sequence shown here is derived from an EMBL/GenBank/DDBJ whole genome shotgun (WGS) entry which is preliminary data.</text>
</comment>
<dbReference type="InterPro" id="IPR019301">
    <property type="entry name" value="Flagellar_prot_FlgJ_N"/>
</dbReference>
<feature type="region of interest" description="Disordered" evidence="1">
    <location>
        <begin position="1"/>
        <end position="26"/>
    </location>
</feature>
<dbReference type="Pfam" id="PF10135">
    <property type="entry name" value="Rod-binding"/>
    <property type="match status" value="1"/>
</dbReference>
<name>A0A094WG38_9BACT</name>
<dbReference type="OrthoDB" id="9796740at2"/>
<dbReference type="EMBL" id="JPGK01000002">
    <property type="protein sequence ID" value="KGA94627.1"/>
    <property type="molecule type" value="Genomic_DNA"/>
</dbReference>
<sequence length="121" mass="13750">MKISGIQNEREAVSSRVESVQDGGEKKFEKASRLFEEMMIGILVKEMWKTVPKGGMMPTSTGMDVAQEMYQKELAKEMSRAGGLGLSREINEQFRKDFGREVFRPEKPFRIEDPGNLDTEA</sequence>
<accession>A0A094WG38</accession>
<proteinExistence type="predicted"/>
<dbReference type="AlphaFoldDB" id="A0A094WG38"/>
<evidence type="ECO:0000259" key="2">
    <source>
        <dbReference type="Pfam" id="PF10135"/>
    </source>
</evidence>
<protein>
    <recommendedName>
        <fullName evidence="2">Flagellar protein FlgJ N-terminal domain-containing protein</fullName>
    </recommendedName>
</protein>
<evidence type="ECO:0000313" key="3">
    <source>
        <dbReference type="EMBL" id="KGA94627.1"/>
    </source>
</evidence>
<evidence type="ECO:0000313" key="4">
    <source>
        <dbReference type="Proteomes" id="UP000029452"/>
    </source>
</evidence>
<organism evidence="3 4">
    <name type="scientific">Leptospirillum ferriphilum</name>
    <dbReference type="NCBI Taxonomy" id="178606"/>
    <lineage>
        <taxon>Bacteria</taxon>
        <taxon>Pseudomonadati</taxon>
        <taxon>Nitrospirota</taxon>
        <taxon>Nitrospiria</taxon>
        <taxon>Nitrospirales</taxon>
        <taxon>Nitrospiraceae</taxon>
        <taxon>Leptospirillum</taxon>
    </lineage>
</organism>